<dbReference type="EnsemblMetazoa" id="ASIC008747-RA">
    <property type="protein sequence ID" value="ASIC008747-PA"/>
    <property type="gene ID" value="ASIC008747"/>
</dbReference>
<proteinExistence type="predicted"/>
<protein>
    <submittedName>
        <fullName evidence="2 3">Uncharacterized protein</fullName>
    </submittedName>
</protein>
<gene>
    <name evidence="2" type="ORF">ZHAS_00008747</name>
</gene>
<evidence type="ECO:0000313" key="3">
    <source>
        <dbReference type="EnsemblMetazoa" id="ASIC008747-PA"/>
    </source>
</evidence>
<sequence>MLLRDENNFCIPQGSSQPHPRVQFCAKNSTRNKNPTGKSFKRSKATIPEGNGLGLMGGVAVV</sequence>
<evidence type="ECO:0000313" key="4">
    <source>
        <dbReference type="Proteomes" id="UP000030765"/>
    </source>
</evidence>
<name>A0A084VT65_ANOSI</name>
<dbReference type="EMBL" id="KE525074">
    <property type="protein sequence ID" value="KFB41159.1"/>
    <property type="molecule type" value="Genomic_DNA"/>
</dbReference>
<reference evidence="3" key="2">
    <citation type="submission" date="2020-05" db="UniProtKB">
        <authorList>
            <consortium name="EnsemblMetazoa"/>
        </authorList>
    </citation>
    <scope>IDENTIFICATION</scope>
</reference>
<dbReference type="AlphaFoldDB" id="A0A084VT65"/>
<evidence type="ECO:0000256" key="1">
    <source>
        <dbReference type="SAM" id="MobiDB-lite"/>
    </source>
</evidence>
<dbReference type="VEuPathDB" id="VectorBase:ASIC008747"/>
<dbReference type="EMBL" id="ATLV01016253">
    <property type="status" value="NOT_ANNOTATED_CDS"/>
    <property type="molecule type" value="Genomic_DNA"/>
</dbReference>
<evidence type="ECO:0000313" key="2">
    <source>
        <dbReference type="EMBL" id="KFB41159.1"/>
    </source>
</evidence>
<accession>A0A084VT65</accession>
<organism evidence="2">
    <name type="scientific">Anopheles sinensis</name>
    <name type="common">Mosquito</name>
    <dbReference type="NCBI Taxonomy" id="74873"/>
    <lineage>
        <taxon>Eukaryota</taxon>
        <taxon>Metazoa</taxon>
        <taxon>Ecdysozoa</taxon>
        <taxon>Arthropoda</taxon>
        <taxon>Hexapoda</taxon>
        <taxon>Insecta</taxon>
        <taxon>Pterygota</taxon>
        <taxon>Neoptera</taxon>
        <taxon>Endopterygota</taxon>
        <taxon>Diptera</taxon>
        <taxon>Nematocera</taxon>
        <taxon>Culicoidea</taxon>
        <taxon>Culicidae</taxon>
        <taxon>Anophelinae</taxon>
        <taxon>Anopheles</taxon>
    </lineage>
</organism>
<dbReference type="Proteomes" id="UP000030765">
    <property type="component" value="Unassembled WGS sequence"/>
</dbReference>
<reference evidence="2 4" key="1">
    <citation type="journal article" date="2014" name="BMC Genomics">
        <title>Genome sequence of Anopheles sinensis provides insight into genetics basis of mosquito competence for malaria parasites.</title>
        <authorList>
            <person name="Zhou D."/>
            <person name="Zhang D."/>
            <person name="Ding G."/>
            <person name="Shi L."/>
            <person name="Hou Q."/>
            <person name="Ye Y."/>
            <person name="Xu Y."/>
            <person name="Zhou H."/>
            <person name="Xiong C."/>
            <person name="Li S."/>
            <person name="Yu J."/>
            <person name="Hong S."/>
            <person name="Yu X."/>
            <person name="Zou P."/>
            <person name="Chen C."/>
            <person name="Chang X."/>
            <person name="Wang W."/>
            <person name="Lv Y."/>
            <person name="Sun Y."/>
            <person name="Ma L."/>
            <person name="Shen B."/>
            <person name="Zhu C."/>
        </authorList>
    </citation>
    <scope>NUCLEOTIDE SEQUENCE [LARGE SCALE GENOMIC DNA]</scope>
</reference>
<keyword evidence="4" id="KW-1185">Reference proteome</keyword>
<feature type="region of interest" description="Disordered" evidence="1">
    <location>
        <begin position="1"/>
        <end position="21"/>
    </location>
</feature>